<dbReference type="AlphaFoldDB" id="A0A1W2DH54"/>
<name>A0A1W2DH54_9PSEU</name>
<dbReference type="Gene3D" id="3.30.450.20">
    <property type="entry name" value="PAS domain"/>
    <property type="match status" value="2"/>
</dbReference>
<dbReference type="InterPro" id="IPR000014">
    <property type="entry name" value="PAS"/>
</dbReference>
<dbReference type="InterPro" id="IPR036457">
    <property type="entry name" value="PPM-type-like_dom_sf"/>
</dbReference>
<dbReference type="PROSITE" id="PS50112">
    <property type="entry name" value="PAS"/>
    <property type="match status" value="1"/>
</dbReference>
<reference evidence="5" key="1">
    <citation type="submission" date="2017-04" db="EMBL/GenBank/DDBJ databases">
        <authorList>
            <person name="Varghese N."/>
            <person name="Submissions S."/>
        </authorList>
    </citation>
    <scope>NUCLEOTIDE SEQUENCE [LARGE SCALE GENOMIC DNA]</scope>
    <source>
        <strain evidence="5">DSM 44073</strain>
    </source>
</reference>
<dbReference type="EMBL" id="FWYC01000007">
    <property type="protein sequence ID" value="SMC96860.1"/>
    <property type="molecule type" value="Genomic_DNA"/>
</dbReference>
<sequence>MWLAAYVNAAVSDDRTGEDEVTLRPDDERGLRLLMALLGPVLDDAPLGFAVFDDTMRYLYVNSYLAALHGLPVSHLLGKSIAEVHTVDYVVAVQDRLQRVFDTGEVDHDADLDLSTTGDEIQLMVNRFPLRDPAGAVVGVAVTVQDVTQQRKIAALLAEQQYLRVQADLADQLEQAQRIGGLGSWEIDLRSGMVWWSRQMCRIAGMDHVPTSLRDALALVHPDDLTIARRYYEALSEGRASRAESRMIRPDGTTITVLSAGEPVKDDTGAVVALRGTAVDKTAQRTAENAARVARADAEAAKSAQRVDRDALVRLQRALLPASIPTITGLNVGVAYEPANNPAGIGGDFYDCFAIGDGLFGFTIGDVAGHDVGAATTMAQVRAAVRAYAVEDPSPGSVLRRLNRLMLNEPELVMTTMLFGTYRTADRVLTYSNAGHPKPVLCRRSHASRLDDRHGPALGAIERAEDYPEASLRLEPDDVLVWYTDGLVERRSTDFEIMTGRLCGILAARMPASAGDLPADLVAQLVREEQDDDVCVLTIICGSEAG</sequence>
<dbReference type="InterPro" id="IPR013656">
    <property type="entry name" value="PAS_4"/>
</dbReference>
<evidence type="ECO:0000256" key="1">
    <source>
        <dbReference type="ARBA" id="ARBA00022801"/>
    </source>
</evidence>
<proteinExistence type="predicted"/>
<dbReference type="Proteomes" id="UP000192840">
    <property type="component" value="Unassembled WGS sequence"/>
</dbReference>
<evidence type="ECO:0000259" key="3">
    <source>
        <dbReference type="PROSITE" id="PS50113"/>
    </source>
</evidence>
<dbReference type="SMART" id="SM00091">
    <property type="entry name" value="PAS"/>
    <property type="match status" value="2"/>
</dbReference>
<accession>A0A1W2DH54</accession>
<dbReference type="Pfam" id="PF08447">
    <property type="entry name" value="PAS_3"/>
    <property type="match status" value="1"/>
</dbReference>
<feature type="domain" description="PAS" evidence="2">
    <location>
        <begin position="41"/>
        <end position="104"/>
    </location>
</feature>
<dbReference type="Pfam" id="PF08448">
    <property type="entry name" value="PAS_4"/>
    <property type="match status" value="1"/>
</dbReference>
<keyword evidence="5" id="KW-1185">Reference proteome</keyword>
<dbReference type="PANTHER" id="PTHR43156:SF2">
    <property type="entry name" value="STAGE II SPORULATION PROTEIN E"/>
    <property type="match status" value="1"/>
</dbReference>
<gene>
    <name evidence="4" type="ORF">SAMN05660733_03060</name>
</gene>
<dbReference type="InterPro" id="IPR013655">
    <property type="entry name" value="PAS_fold_3"/>
</dbReference>
<dbReference type="InterPro" id="IPR035965">
    <property type="entry name" value="PAS-like_dom_sf"/>
</dbReference>
<dbReference type="InterPro" id="IPR000700">
    <property type="entry name" value="PAS-assoc_C"/>
</dbReference>
<dbReference type="SMART" id="SM00086">
    <property type="entry name" value="PAC"/>
    <property type="match status" value="2"/>
</dbReference>
<dbReference type="PROSITE" id="PS50113">
    <property type="entry name" value="PAC"/>
    <property type="match status" value="2"/>
</dbReference>
<dbReference type="OrthoDB" id="7943561at2"/>
<evidence type="ECO:0000259" key="2">
    <source>
        <dbReference type="PROSITE" id="PS50112"/>
    </source>
</evidence>
<keyword evidence="1" id="KW-0378">Hydrolase</keyword>
<feature type="domain" description="PAC" evidence="3">
    <location>
        <begin position="241"/>
        <end position="293"/>
    </location>
</feature>
<evidence type="ECO:0000313" key="5">
    <source>
        <dbReference type="Proteomes" id="UP000192840"/>
    </source>
</evidence>
<dbReference type="SMART" id="SM00331">
    <property type="entry name" value="PP2C_SIG"/>
    <property type="match status" value="1"/>
</dbReference>
<dbReference type="Gene3D" id="2.10.70.100">
    <property type="match status" value="1"/>
</dbReference>
<dbReference type="InterPro" id="IPR001932">
    <property type="entry name" value="PPM-type_phosphatase-like_dom"/>
</dbReference>
<dbReference type="InterPro" id="IPR052016">
    <property type="entry name" value="Bact_Sigma-Reg"/>
</dbReference>
<dbReference type="eggNOG" id="COG2208">
    <property type="taxonomic scope" value="Bacteria"/>
</dbReference>
<dbReference type="Pfam" id="PF07228">
    <property type="entry name" value="SpoIIE"/>
    <property type="match status" value="1"/>
</dbReference>
<dbReference type="NCBIfam" id="TIGR00229">
    <property type="entry name" value="sensory_box"/>
    <property type="match status" value="2"/>
</dbReference>
<feature type="domain" description="PAC" evidence="3">
    <location>
        <begin position="106"/>
        <end position="159"/>
    </location>
</feature>
<dbReference type="GO" id="GO:0016791">
    <property type="term" value="F:phosphatase activity"/>
    <property type="evidence" value="ECO:0007669"/>
    <property type="project" value="TreeGrafter"/>
</dbReference>
<dbReference type="STRING" id="40571.SAMN05660733_03060"/>
<dbReference type="RefSeq" id="WP_084401245.1">
    <property type="nucleotide sequence ID" value="NZ_FWYC01000007.1"/>
</dbReference>
<organism evidence="4 5">
    <name type="scientific">Lentzea albidocapillata</name>
    <dbReference type="NCBI Taxonomy" id="40571"/>
    <lineage>
        <taxon>Bacteria</taxon>
        <taxon>Bacillati</taxon>
        <taxon>Actinomycetota</taxon>
        <taxon>Actinomycetes</taxon>
        <taxon>Pseudonocardiales</taxon>
        <taxon>Pseudonocardiaceae</taxon>
        <taxon>Lentzea</taxon>
    </lineage>
</organism>
<dbReference type="SUPFAM" id="SSF55785">
    <property type="entry name" value="PYP-like sensor domain (PAS domain)"/>
    <property type="match status" value="2"/>
</dbReference>
<evidence type="ECO:0000313" key="4">
    <source>
        <dbReference type="EMBL" id="SMC96860.1"/>
    </source>
</evidence>
<dbReference type="Gene3D" id="3.60.40.10">
    <property type="entry name" value="PPM-type phosphatase domain"/>
    <property type="match status" value="1"/>
</dbReference>
<dbReference type="PANTHER" id="PTHR43156">
    <property type="entry name" value="STAGE II SPORULATION PROTEIN E-RELATED"/>
    <property type="match status" value="1"/>
</dbReference>
<dbReference type="CDD" id="cd00130">
    <property type="entry name" value="PAS"/>
    <property type="match status" value="1"/>
</dbReference>
<protein>
    <submittedName>
        <fullName evidence="4">PAS domain S-box-containing protein</fullName>
    </submittedName>
</protein>
<dbReference type="SUPFAM" id="SSF81606">
    <property type="entry name" value="PP2C-like"/>
    <property type="match status" value="1"/>
</dbReference>
<dbReference type="InterPro" id="IPR001610">
    <property type="entry name" value="PAC"/>
</dbReference>